<reference evidence="3 4" key="1">
    <citation type="submission" date="2018-10" db="EMBL/GenBank/DDBJ databases">
        <authorList>
            <person name="Grouzdev D.S."/>
            <person name="Krutkina M.S."/>
            <person name="Tourova T.P."/>
            <person name="Nazina T.N."/>
        </authorList>
    </citation>
    <scope>NUCLEOTIDE SEQUENCE [LARGE SCALE GENOMIC DNA]</scope>
    <source>
        <strain evidence="3 4">435</strain>
    </source>
</reference>
<keyword evidence="1" id="KW-0233">DNA recombination</keyword>
<organism evidence="3 4">
    <name type="scientific">Desulfofundulus salinus</name>
    <dbReference type="NCBI Taxonomy" id="2419843"/>
    <lineage>
        <taxon>Bacteria</taxon>
        <taxon>Bacillati</taxon>
        <taxon>Bacillota</taxon>
        <taxon>Clostridia</taxon>
        <taxon>Eubacteriales</taxon>
        <taxon>Peptococcaceae</taxon>
        <taxon>Desulfofundulus</taxon>
    </lineage>
</organism>
<comment type="caution">
    <text evidence="3">The sequence shown here is derived from an EMBL/GenBank/DDBJ whole genome shotgun (WGS) entry which is preliminary data.</text>
</comment>
<keyword evidence="4" id="KW-1185">Reference proteome</keyword>
<dbReference type="Pfam" id="PF00589">
    <property type="entry name" value="Phage_integrase"/>
    <property type="match status" value="1"/>
</dbReference>
<name>A0A494WSW8_9FIRM</name>
<dbReference type="SUPFAM" id="SSF56349">
    <property type="entry name" value="DNA breaking-rejoining enzymes"/>
    <property type="match status" value="1"/>
</dbReference>
<proteinExistence type="predicted"/>
<dbReference type="InterPro" id="IPR011010">
    <property type="entry name" value="DNA_brk_join_enz"/>
</dbReference>
<dbReference type="InterPro" id="IPR013762">
    <property type="entry name" value="Integrase-like_cat_sf"/>
</dbReference>
<dbReference type="GO" id="GO:0006310">
    <property type="term" value="P:DNA recombination"/>
    <property type="evidence" value="ECO:0007669"/>
    <property type="project" value="UniProtKB-KW"/>
</dbReference>
<dbReference type="OrthoDB" id="9785687at2"/>
<dbReference type="AlphaFoldDB" id="A0A494WSW8"/>
<dbReference type="GO" id="GO:0003677">
    <property type="term" value="F:DNA binding"/>
    <property type="evidence" value="ECO:0007669"/>
    <property type="project" value="InterPro"/>
</dbReference>
<evidence type="ECO:0000259" key="2">
    <source>
        <dbReference type="PROSITE" id="PS51898"/>
    </source>
</evidence>
<dbReference type="Gene3D" id="1.10.443.10">
    <property type="entry name" value="Intergrase catalytic core"/>
    <property type="match status" value="1"/>
</dbReference>
<evidence type="ECO:0000313" key="4">
    <source>
        <dbReference type="Proteomes" id="UP000271256"/>
    </source>
</evidence>
<dbReference type="InterPro" id="IPR002104">
    <property type="entry name" value="Integrase_catalytic"/>
</dbReference>
<sequence>MKDWLGVRGEAPGPLFTSQKGGFLSARAVECLLAKYAYDAHLEKATPHVLRHTFCKSLIDAGESLDRVAVLAGHSNLNTTARYTRPNDDDLQRAVDRLAWE</sequence>
<accession>A0A494WSW8</accession>
<gene>
    <name evidence="3" type="ORF">D7024_05370</name>
</gene>
<dbReference type="PROSITE" id="PS51898">
    <property type="entry name" value="TYR_RECOMBINASE"/>
    <property type="match status" value="1"/>
</dbReference>
<protein>
    <recommendedName>
        <fullName evidence="2">Tyr recombinase domain-containing protein</fullName>
    </recommendedName>
</protein>
<dbReference type="Proteomes" id="UP000271256">
    <property type="component" value="Unassembled WGS sequence"/>
</dbReference>
<evidence type="ECO:0000313" key="3">
    <source>
        <dbReference type="EMBL" id="RKO66429.1"/>
    </source>
</evidence>
<dbReference type="EMBL" id="RBWE01000001">
    <property type="protein sequence ID" value="RKO66429.1"/>
    <property type="molecule type" value="Genomic_DNA"/>
</dbReference>
<feature type="domain" description="Tyr recombinase" evidence="2">
    <location>
        <begin position="1"/>
        <end position="96"/>
    </location>
</feature>
<dbReference type="GO" id="GO:0015074">
    <property type="term" value="P:DNA integration"/>
    <property type="evidence" value="ECO:0007669"/>
    <property type="project" value="InterPro"/>
</dbReference>
<evidence type="ECO:0000256" key="1">
    <source>
        <dbReference type="ARBA" id="ARBA00023172"/>
    </source>
</evidence>